<proteinExistence type="predicted"/>
<dbReference type="GO" id="GO:0005634">
    <property type="term" value="C:nucleus"/>
    <property type="evidence" value="ECO:0007669"/>
    <property type="project" value="UniProtKB-SubCell"/>
</dbReference>
<dbReference type="SUPFAM" id="SSF47819">
    <property type="entry name" value="HRDC-like"/>
    <property type="match status" value="1"/>
</dbReference>
<dbReference type="GO" id="GO:0030880">
    <property type="term" value="C:RNA polymerase complex"/>
    <property type="evidence" value="ECO:0007669"/>
    <property type="project" value="InterPro"/>
</dbReference>
<dbReference type="PANTHER" id="PTHR13523">
    <property type="entry name" value="COILED-COIL-HELIX-COILED-COIL-HELIX DOMAIN CONTAINING 2/NUR77"/>
    <property type="match status" value="1"/>
</dbReference>
<dbReference type="InterPro" id="IPR038324">
    <property type="entry name" value="Rpb4/RPC9_sf"/>
</dbReference>
<dbReference type="PANTHER" id="PTHR13523:SF2">
    <property type="entry name" value="COILED-COIL-HELIX-COILED-COIL-HELIX DOMAIN CONTAINING 2, ISOFORM A-RELATED"/>
    <property type="match status" value="1"/>
</dbReference>
<reference evidence="4" key="1">
    <citation type="submission" date="2022-11" db="UniProtKB">
        <authorList>
            <consortium name="EnsemblMetazoa"/>
        </authorList>
    </citation>
    <scope>IDENTIFICATION</scope>
</reference>
<dbReference type="InterPro" id="IPR005574">
    <property type="entry name" value="Rpb4/RPC9"/>
</dbReference>
<dbReference type="Proteomes" id="UP000887568">
    <property type="component" value="Unplaced"/>
</dbReference>
<evidence type="ECO:0000313" key="4">
    <source>
        <dbReference type="EnsemblMetazoa" id="XP_038053797.1"/>
    </source>
</evidence>
<accession>A0A913ZQ07</accession>
<dbReference type="OrthoDB" id="1106148at2759"/>
<dbReference type="OMA" id="GCAVGHT"/>
<feature type="compositionally biased region" description="Low complexity" evidence="3">
    <location>
        <begin position="89"/>
        <end position="117"/>
    </location>
</feature>
<evidence type="ECO:0000256" key="1">
    <source>
        <dbReference type="ARBA" id="ARBA00004123"/>
    </source>
</evidence>
<dbReference type="Gene3D" id="1.20.1250.40">
    <property type="match status" value="1"/>
</dbReference>
<feature type="region of interest" description="Disordered" evidence="3">
    <location>
        <begin position="145"/>
        <end position="182"/>
    </location>
</feature>
<organism evidence="4 5">
    <name type="scientific">Patiria miniata</name>
    <name type="common">Bat star</name>
    <name type="synonym">Asterina miniata</name>
    <dbReference type="NCBI Taxonomy" id="46514"/>
    <lineage>
        <taxon>Eukaryota</taxon>
        <taxon>Metazoa</taxon>
        <taxon>Echinodermata</taxon>
        <taxon>Eleutherozoa</taxon>
        <taxon>Asterozoa</taxon>
        <taxon>Asteroidea</taxon>
        <taxon>Valvatacea</taxon>
        <taxon>Valvatida</taxon>
        <taxon>Asterinidae</taxon>
        <taxon>Patiria</taxon>
    </lineage>
</organism>
<sequence length="224" mass="24107">MEVVDGNAAMLSNYEVYSLLTELQSKSSQQKKPSKTQQNLATISYETSKYLENTPCKDQNATCIKKFMTSVEQFNITKRAPAPAPAPPRTMANPPAPVAQRAPVPAQAQPSAMAPSRGPGLLGQMAATAGGVAIGSAVGHTIGAAMTGGHGQQQPDVTYQEQPPMQQQQPYQQPYQQQQDSLQGGGCRYELQQFLNCAQSQHDITLCEGFNEALKQCKVSHGIQ</sequence>
<dbReference type="Pfam" id="PF03874">
    <property type="entry name" value="RNA_pol_Rpb4"/>
    <property type="match status" value="1"/>
</dbReference>
<name>A0A913ZQ07_PATMI</name>
<dbReference type="InterPro" id="IPR010997">
    <property type="entry name" value="HRDC-like_sf"/>
</dbReference>
<protein>
    <submittedName>
        <fullName evidence="4">Uncharacterized protein</fullName>
    </submittedName>
</protein>
<feature type="region of interest" description="Disordered" evidence="3">
    <location>
        <begin position="79"/>
        <end position="117"/>
    </location>
</feature>
<keyword evidence="2" id="KW-0539">Nucleus</keyword>
<evidence type="ECO:0000313" key="5">
    <source>
        <dbReference type="Proteomes" id="UP000887568"/>
    </source>
</evidence>
<comment type="subcellular location">
    <subcellularLocation>
        <location evidence="1">Nucleus</location>
    </subcellularLocation>
</comment>
<keyword evidence="5" id="KW-1185">Reference proteome</keyword>
<dbReference type="GO" id="GO:0005739">
    <property type="term" value="C:mitochondrion"/>
    <property type="evidence" value="ECO:0007669"/>
    <property type="project" value="TreeGrafter"/>
</dbReference>
<evidence type="ECO:0000256" key="2">
    <source>
        <dbReference type="ARBA" id="ARBA00023242"/>
    </source>
</evidence>
<dbReference type="GO" id="GO:0000166">
    <property type="term" value="F:nucleotide binding"/>
    <property type="evidence" value="ECO:0007669"/>
    <property type="project" value="InterPro"/>
</dbReference>
<dbReference type="GeneID" id="119726244"/>
<dbReference type="EnsemblMetazoa" id="XM_038197869.1">
    <property type="protein sequence ID" value="XP_038053797.1"/>
    <property type="gene ID" value="LOC119726244"/>
</dbReference>
<dbReference type="RefSeq" id="XP_038053797.1">
    <property type="nucleotide sequence ID" value="XM_038197869.1"/>
</dbReference>
<dbReference type="GO" id="GO:0007005">
    <property type="term" value="P:mitochondrion organization"/>
    <property type="evidence" value="ECO:0007669"/>
    <property type="project" value="InterPro"/>
</dbReference>
<feature type="compositionally biased region" description="Low complexity" evidence="3">
    <location>
        <begin position="159"/>
        <end position="179"/>
    </location>
</feature>
<dbReference type="AlphaFoldDB" id="A0A913ZQ07"/>
<evidence type="ECO:0000256" key="3">
    <source>
        <dbReference type="SAM" id="MobiDB-lite"/>
    </source>
</evidence>
<dbReference type="GO" id="GO:0006352">
    <property type="term" value="P:DNA-templated transcription initiation"/>
    <property type="evidence" value="ECO:0007669"/>
    <property type="project" value="InterPro"/>
</dbReference>
<dbReference type="InterPro" id="IPR055304">
    <property type="entry name" value="CHCHD2/10-like"/>
</dbReference>